<dbReference type="Proteomes" id="UP000053555">
    <property type="component" value="Unassembled WGS sequence"/>
</dbReference>
<proteinExistence type="predicted"/>
<feature type="domain" description="DUF8039" evidence="1">
    <location>
        <begin position="3"/>
        <end position="58"/>
    </location>
</feature>
<gene>
    <name evidence="2" type="ORF">glysoja_038210</name>
</gene>
<dbReference type="EMBL" id="KN666200">
    <property type="protein sequence ID" value="KHN08167.1"/>
    <property type="molecule type" value="Genomic_DNA"/>
</dbReference>
<evidence type="ECO:0000313" key="2">
    <source>
        <dbReference type="EMBL" id="KHN08167.1"/>
    </source>
</evidence>
<dbReference type="PANTHER" id="PTHR33018">
    <property type="entry name" value="OS10G0338966 PROTEIN-RELATED"/>
    <property type="match status" value="1"/>
</dbReference>
<reference evidence="2" key="1">
    <citation type="submission" date="2014-07" db="EMBL/GenBank/DDBJ databases">
        <title>Identification of a novel salt tolerance gene in wild soybean by whole-genome sequencing.</title>
        <authorList>
            <person name="Lam H.-M."/>
            <person name="Qi X."/>
            <person name="Li M.-W."/>
            <person name="Liu X."/>
            <person name="Xie M."/>
            <person name="Ni M."/>
            <person name="Xu X."/>
        </authorList>
    </citation>
    <scope>NUCLEOTIDE SEQUENCE [LARGE SCALE GENOMIC DNA]</scope>
    <source>
        <tissue evidence="2">Root</tissue>
    </source>
</reference>
<dbReference type="Pfam" id="PF26133">
    <property type="entry name" value="DUF8039"/>
    <property type="match status" value="1"/>
</dbReference>
<dbReference type="InterPro" id="IPR058352">
    <property type="entry name" value="DUF8039"/>
</dbReference>
<dbReference type="AlphaFoldDB" id="A0A0B2PKQ0"/>
<organism evidence="2">
    <name type="scientific">Glycine soja</name>
    <name type="common">Wild soybean</name>
    <dbReference type="NCBI Taxonomy" id="3848"/>
    <lineage>
        <taxon>Eukaryota</taxon>
        <taxon>Viridiplantae</taxon>
        <taxon>Streptophyta</taxon>
        <taxon>Embryophyta</taxon>
        <taxon>Tracheophyta</taxon>
        <taxon>Spermatophyta</taxon>
        <taxon>Magnoliopsida</taxon>
        <taxon>eudicotyledons</taxon>
        <taxon>Gunneridae</taxon>
        <taxon>Pentapetalae</taxon>
        <taxon>rosids</taxon>
        <taxon>fabids</taxon>
        <taxon>Fabales</taxon>
        <taxon>Fabaceae</taxon>
        <taxon>Papilionoideae</taxon>
        <taxon>50 kb inversion clade</taxon>
        <taxon>NPAAA clade</taxon>
        <taxon>indigoferoid/millettioid clade</taxon>
        <taxon>Phaseoleae</taxon>
        <taxon>Glycine</taxon>
        <taxon>Glycine subgen. Soja</taxon>
    </lineage>
</organism>
<evidence type="ECO:0000259" key="1">
    <source>
        <dbReference type="Pfam" id="PF26133"/>
    </source>
</evidence>
<sequence>MKGGSTIHSVAYLDDVVRVSVEKNFDGDAEVPFSTSEIQYVRKALDTFIAWPTNLVKLVSHEDSHITVEPVQRSNNVVVDDPLCGLIKSLYDIYEKPIELLWDTTKFGIPNVDASFFLTYSDVNETISGDKCLNISILQLWMMAHWKLVVFCPMKDVVVGFGLLRKKLDVHIKAAINNAMKTLKTTLDGQTNQVAPQWIEVKSHVQSGGYKCGYYVMDVEHSKRGVEE</sequence>
<protein>
    <recommendedName>
        <fullName evidence="1">DUF8039 domain-containing protein</fullName>
    </recommendedName>
</protein>
<dbReference type="SUPFAM" id="SSF54001">
    <property type="entry name" value="Cysteine proteinases"/>
    <property type="match status" value="1"/>
</dbReference>
<dbReference type="InterPro" id="IPR038765">
    <property type="entry name" value="Papain-like_cys_pep_sf"/>
</dbReference>
<dbReference type="PANTHER" id="PTHR33018:SF34">
    <property type="entry name" value="OS02G0472350 PROTEIN"/>
    <property type="match status" value="1"/>
</dbReference>
<name>A0A0B2PKQ0_GLYSO</name>
<accession>A0A0B2PKQ0</accession>